<keyword evidence="4 9" id="KW-0812">Transmembrane</keyword>
<keyword evidence="5 9" id="KW-1133">Transmembrane helix</keyword>
<feature type="transmembrane region" description="Helical" evidence="9">
    <location>
        <begin position="1107"/>
        <end position="1126"/>
    </location>
</feature>
<accession>A0A8H3AG79</accession>
<evidence type="ECO:0000256" key="7">
    <source>
        <dbReference type="ARBA" id="ARBA00023136"/>
    </source>
</evidence>
<evidence type="ECO:0000256" key="5">
    <source>
        <dbReference type="ARBA" id="ARBA00022989"/>
    </source>
</evidence>
<protein>
    <recommendedName>
        <fullName evidence="12">Autophagy-related protein</fullName>
    </recommendedName>
</protein>
<feature type="transmembrane region" description="Helical" evidence="9">
    <location>
        <begin position="1042"/>
        <end position="1062"/>
    </location>
</feature>
<keyword evidence="3" id="KW-0813">Transport</keyword>
<dbReference type="Gene3D" id="1.20.1250.20">
    <property type="entry name" value="MFS general substrate transporter like domains"/>
    <property type="match status" value="1"/>
</dbReference>
<feature type="region of interest" description="Disordered" evidence="8">
    <location>
        <begin position="18"/>
        <end position="37"/>
    </location>
</feature>
<gene>
    <name evidence="10" type="ORF">RDB_LOCUS26056</name>
</gene>
<comment type="caution">
    <text evidence="10">The sequence shown here is derived from an EMBL/GenBank/DDBJ whole genome shotgun (WGS) entry which is preliminary data.</text>
</comment>
<dbReference type="Proteomes" id="UP000663888">
    <property type="component" value="Unassembled WGS sequence"/>
</dbReference>
<evidence type="ECO:0000256" key="4">
    <source>
        <dbReference type="ARBA" id="ARBA00022692"/>
    </source>
</evidence>
<dbReference type="EMBL" id="CAJMWX010000710">
    <property type="protein sequence ID" value="CAE6424327.1"/>
    <property type="molecule type" value="Genomic_DNA"/>
</dbReference>
<feature type="transmembrane region" description="Helical" evidence="9">
    <location>
        <begin position="849"/>
        <end position="872"/>
    </location>
</feature>
<dbReference type="Pfam" id="PF11700">
    <property type="entry name" value="ATG22"/>
    <property type="match status" value="1"/>
</dbReference>
<dbReference type="InterPro" id="IPR050495">
    <property type="entry name" value="ATG22/LtaA_families"/>
</dbReference>
<evidence type="ECO:0000256" key="6">
    <source>
        <dbReference type="ARBA" id="ARBA00023006"/>
    </source>
</evidence>
<feature type="transmembrane region" description="Helical" evidence="9">
    <location>
        <begin position="978"/>
        <end position="999"/>
    </location>
</feature>
<dbReference type="PANTHER" id="PTHR23519:SF5">
    <property type="entry name" value="AUTOPHAGY-RELATED PROTEIN"/>
    <property type="match status" value="1"/>
</dbReference>
<feature type="transmembrane region" description="Helical" evidence="9">
    <location>
        <begin position="884"/>
        <end position="905"/>
    </location>
</feature>
<feature type="transmembrane region" description="Helical" evidence="9">
    <location>
        <begin position="787"/>
        <end position="808"/>
    </location>
</feature>
<evidence type="ECO:0000313" key="10">
    <source>
        <dbReference type="EMBL" id="CAE6424327.1"/>
    </source>
</evidence>
<feature type="transmembrane region" description="Helical" evidence="9">
    <location>
        <begin position="1074"/>
        <end position="1095"/>
    </location>
</feature>
<dbReference type="InterPro" id="IPR036259">
    <property type="entry name" value="MFS_trans_sf"/>
</dbReference>
<evidence type="ECO:0000256" key="9">
    <source>
        <dbReference type="SAM" id="Phobius"/>
    </source>
</evidence>
<name>A0A8H3AG79_9AGAM</name>
<evidence type="ECO:0000256" key="2">
    <source>
        <dbReference type="ARBA" id="ARBA00006978"/>
    </source>
</evidence>
<dbReference type="SUPFAM" id="SSF103473">
    <property type="entry name" value="MFS general substrate transporter"/>
    <property type="match status" value="1"/>
</dbReference>
<evidence type="ECO:0000256" key="3">
    <source>
        <dbReference type="ARBA" id="ARBA00022448"/>
    </source>
</evidence>
<feature type="transmembrane region" description="Helical" evidence="9">
    <location>
        <begin position="727"/>
        <end position="749"/>
    </location>
</feature>
<comment type="subcellular location">
    <subcellularLocation>
        <location evidence="1">Vacuole membrane</location>
        <topology evidence="1">Multi-pass membrane protein</topology>
    </subcellularLocation>
</comment>
<organism evidence="10 11">
    <name type="scientific">Rhizoctonia solani</name>
    <dbReference type="NCBI Taxonomy" id="456999"/>
    <lineage>
        <taxon>Eukaryota</taxon>
        <taxon>Fungi</taxon>
        <taxon>Dikarya</taxon>
        <taxon>Basidiomycota</taxon>
        <taxon>Agaricomycotina</taxon>
        <taxon>Agaricomycetes</taxon>
        <taxon>Cantharellales</taxon>
        <taxon>Ceratobasidiaceae</taxon>
        <taxon>Rhizoctonia</taxon>
    </lineage>
</organism>
<keyword evidence="6" id="KW-0072">Autophagy</keyword>
<dbReference type="GO" id="GO:0005774">
    <property type="term" value="C:vacuolar membrane"/>
    <property type="evidence" value="ECO:0007669"/>
    <property type="project" value="UniProtKB-SubCell"/>
</dbReference>
<sequence>MRSYNIAGLALGTSVTCSAPASRPLAPSSNKSIQVSPPSRIQSPIVLDFHSKEGKRNIAKWYRQQPTTHFTRVEYRKQASGLFRHEFVVFYLSDLSLCRFDRRAREDLRGHALKDEGTISEDSAHIIAPEDTDQKTCLDHSEILLSMDLPQELDLKFILAVCYGIQFHPRAKSYSLLYYNCYFFSWTLVTTIARRASRWEENMGSRSLQKKIAAIIAVGYSQAIDLKLNQSIIRPHPKENSFIRRIWDVVSNPEATHRSARPNRARDSAYSGGLNAPKEWARDIVPNRGGLHTRIQQELERLPDLLSDSLETLLLKSQLSKLCPVIRGGINSASWKASGIVAGQCAVDAVLKHYVYDMLDMDSGSGDGYSHDLCDFIEKVTTSAASRANRKVISSLHTRGINYPTTNRNKELKTWYKLAMDLGEDERENSWDHIWAEEIGARYRKGVMICFPLDVSPSVGKKAWRKAWEILQDGHTREMIAIKIEEKLSEYLVDPPFEIARPASEVNENAEIPCGSAQLHEAGLVANNSQGSGQTLQDYTRARMVAHFEQVESYGFGIAGELIDKAEDSLKKPDPNQSKLGSDDHDSYIYIIEGVDSIEFPRSREFSILMRSTPDTDAQSLDVQRPKDPEAASHPVQVLDDLKHVEDIFDIETDAKWQTSRKELWSYYLYYVGNNGLAGFNYGPSQFQNLLYLAGYDRAQPPYTAPCVGDAVCVLPFMGKIRDISSIVLITNGIAFAIQAVLFLVIGAWADYGSWRPNITIAFTVVAVAVAFAWLGVEDPSKWEAGVALYMLGLITYQGALTFWTAAFPGLARSLPEMQESKRALNAGGTTLAEHQKLDSLSRNRLSNVSFTVCSAGEIVLLAVMVGMLKGMHADSSSEANTKAFSALIALSGGFWLLCAIPWFVFERRRPGARMPPGASLLTIGILQTWVALRECWKLKQTFLYLLFYFLMGDVLNTCVTVIGTLQNSLASYSTLQLTYLLIVGIAAQMVGIYAFWLVQKRFKISTKTMLLFNAFWILVLCGWGLIGIWTTRFGFQHLWEIWAYQAFYGVFVCPWYAYSQTMISEVVPKGKEFLFFAMFSVIGKTSSFIGPFVSSAIIDDSNNNNMPFAFLLGLGLFSYMLLLLVNVEKSRIECAEYLAAEARLEGMEDE</sequence>
<proteinExistence type="inferred from homology"/>
<feature type="transmembrane region" description="Helical" evidence="9">
    <location>
        <begin position="945"/>
        <end position="966"/>
    </location>
</feature>
<evidence type="ECO:0008006" key="12">
    <source>
        <dbReference type="Google" id="ProtNLM"/>
    </source>
</evidence>
<dbReference type="InterPro" id="IPR024671">
    <property type="entry name" value="Atg22-like"/>
</dbReference>
<dbReference type="GO" id="GO:0006914">
    <property type="term" value="P:autophagy"/>
    <property type="evidence" value="ECO:0007669"/>
    <property type="project" value="UniProtKB-KW"/>
</dbReference>
<evidence type="ECO:0000313" key="11">
    <source>
        <dbReference type="Proteomes" id="UP000663888"/>
    </source>
</evidence>
<feature type="compositionally biased region" description="Low complexity" evidence="8">
    <location>
        <begin position="18"/>
        <end position="29"/>
    </location>
</feature>
<feature type="transmembrane region" description="Helical" evidence="9">
    <location>
        <begin position="755"/>
        <end position="775"/>
    </location>
</feature>
<dbReference type="PANTHER" id="PTHR23519">
    <property type="entry name" value="AUTOPHAGY-RELATED PROTEIN 22"/>
    <property type="match status" value="1"/>
</dbReference>
<evidence type="ECO:0000256" key="1">
    <source>
        <dbReference type="ARBA" id="ARBA00004128"/>
    </source>
</evidence>
<dbReference type="AlphaFoldDB" id="A0A8H3AG79"/>
<comment type="similarity">
    <text evidence="2">Belongs to the ATG22 family.</text>
</comment>
<reference evidence="10" key="1">
    <citation type="submission" date="2021-01" db="EMBL/GenBank/DDBJ databases">
        <authorList>
            <person name="Kaushik A."/>
        </authorList>
    </citation>
    <scope>NUCLEOTIDE SEQUENCE</scope>
    <source>
        <strain evidence="10">AG4-R118</strain>
    </source>
</reference>
<evidence type="ECO:0000256" key="8">
    <source>
        <dbReference type="SAM" id="MobiDB-lite"/>
    </source>
</evidence>
<keyword evidence="7 9" id="KW-0472">Membrane</keyword>
<feature type="transmembrane region" description="Helical" evidence="9">
    <location>
        <begin position="1011"/>
        <end position="1030"/>
    </location>
</feature>